<keyword evidence="3" id="KW-1185">Reference proteome</keyword>
<keyword evidence="1" id="KW-0812">Transmembrane</keyword>
<name>A0A368HMN0_9GAMM</name>
<dbReference type="Proteomes" id="UP000253250">
    <property type="component" value="Unassembled WGS sequence"/>
</dbReference>
<keyword evidence="1" id="KW-1133">Transmembrane helix</keyword>
<feature type="transmembrane region" description="Helical" evidence="1">
    <location>
        <begin position="111"/>
        <end position="128"/>
    </location>
</feature>
<gene>
    <name evidence="2" type="ORF">C4900_06860</name>
</gene>
<proteinExistence type="predicted"/>
<reference evidence="2 3" key="1">
    <citation type="submission" date="2018-02" db="EMBL/GenBank/DDBJ databases">
        <title>Insights into the biology of acidophilic members of the Acidiferrobacteraceae family derived from comparative genomic analyses.</title>
        <authorList>
            <person name="Issotta F."/>
            <person name="Thyssen C."/>
            <person name="Mena C."/>
            <person name="Moya A."/>
            <person name="Bellenberg S."/>
            <person name="Sproer C."/>
            <person name="Covarrubias P.C."/>
            <person name="Sand W."/>
            <person name="Quatrini R."/>
            <person name="Vera M."/>
        </authorList>
    </citation>
    <scope>NUCLEOTIDE SEQUENCE [LARGE SCALE GENOMIC DNA]</scope>
    <source>
        <strain evidence="3">m-1</strain>
    </source>
</reference>
<feature type="transmembrane region" description="Helical" evidence="1">
    <location>
        <begin position="140"/>
        <end position="165"/>
    </location>
</feature>
<dbReference type="AlphaFoldDB" id="A0A368HMN0"/>
<evidence type="ECO:0000313" key="3">
    <source>
        <dbReference type="Proteomes" id="UP000253250"/>
    </source>
</evidence>
<sequence length="201" mass="21630">MGHRASANAGFYEGAILRRRMTDFGVCRQAEDMNVAHPRLTRIANALHMADSLCITGNGGNVVGRAAVAIYSAGFRQGSAFVLIPARGDLLYRAPYLPNNRPHGLPPFPEILGTIMAALAAGALLSRLQTAGLFRPGTMVDTAVMTMLIAAFFAHGARAILLLLIETLMPGIRFGLSNAMAHIMVLAWPNRRTPTRNTRHG</sequence>
<organism evidence="2 3">
    <name type="scientific">Acidiferrobacter thiooxydans</name>
    <dbReference type="NCBI Taxonomy" id="163359"/>
    <lineage>
        <taxon>Bacteria</taxon>
        <taxon>Pseudomonadati</taxon>
        <taxon>Pseudomonadota</taxon>
        <taxon>Gammaproteobacteria</taxon>
        <taxon>Acidiferrobacterales</taxon>
        <taxon>Acidiferrobacteraceae</taxon>
        <taxon>Acidiferrobacter</taxon>
    </lineage>
</organism>
<keyword evidence="1" id="KW-0472">Membrane</keyword>
<comment type="caution">
    <text evidence="2">The sequence shown here is derived from an EMBL/GenBank/DDBJ whole genome shotgun (WGS) entry which is preliminary data.</text>
</comment>
<evidence type="ECO:0000313" key="2">
    <source>
        <dbReference type="EMBL" id="RCN59407.1"/>
    </source>
</evidence>
<dbReference type="EMBL" id="PSYR01000001">
    <property type="protein sequence ID" value="RCN59407.1"/>
    <property type="molecule type" value="Genomic_DNA"/>
</dbReference>
<protein>
    <submittedName>
        <fullName evidence="2">Uncharacterized protein</fullName>
    </submittedName>
</protein>
<accession>A0A368HMN0</accession>
<evidence type="ECO:0000256" key="1">
    <source>
        <dbReference type="SAM" id="Phobius"/>
    </source>
</evidence>